<dbReference type="EMBL" id="CP014845">
    <property type="protein sequence ID" value="AMR80897.1"/>
    <property type="molecule type" value="Genomic_DNA"/>
</dbReference>
<accession>A0A142JS35</accession>
<dbReference type="OrthoDB" id="8962020at2"/>
<dbReference type="PROSITE" id="PS51257">
    <property type="entry name" value="PROKAR_LIPOPROTEIN"/>
    <property type="match status" value="1"/>
</dbReference>
<name>A0A142JS35_9BURK</name>
<evidence type="ECO:0000256" key="1">
    <source>
        <dbReference type="SAM" id="SignalP"/>
    </source>
</evidence>
<dbReference type="AlphaFoldDB" id="A0A142JS35"/>
<feature type="chain" id="PRO_5007498566" description="Lipoprotein" evidence="1">
    <location>
        <begin position="26"/>
        <end position="175"/>
    </location>
</feature>
<dbReference type="STRING" id="1796606.A2G96_24045"/>
<gene>
    <name evidence="2" type="ORF">A2G96_24045</name>
</gene>
<sequence>MPPRSLPRRHLVLICLAAALLGACATLQPEQTGQQMIGSPESAVRQTFGPPTETHRLADGTTRWLWSTQPFGHAVYAADFDAAGRLVRYRQMLTEAEIYRARVGVWTKQDVQQHFGLPREPVQYYPLMQREAWSWRMYKDGLQTAHFSCYFDNAGVLRQTMIIVDPLGGDARRAR</sequence>
<evidence type="ECO:0008006" key="4">
    <source>
        <dbReference type="Google" id="ProtNLM"/>
    </source>
</evidence>
<feature type="signal peptide" evidence="1">
    <location>
        <begin position="1"/>
        <end position="25"/>
    </location>
</feature>
<keyword evidence="3" id="KW-1185">Reference proteome</keyword>
<protein>
    <recommendedName>
        <fullName evidence="4">Lipoprotein</fullName>
    </recommendedName>
</protein>
<keyword evidence="1" id="KW-0732">Signal</keyword>
<proteinExistence type="predicted"/>
<dbReference type="Proteomes" id="UP000075238">
    <property type="component" value="Chromosome 2"/>
</dbReference>
<evidence type="ECO:0000313" key="2">
    <source>
        <dbReference type="EMBL" id="AMR80897.1"/>
    </source>
</evidence>
<reference evidence="2 3" key="1">
    <citation type="submission" date="2016-03" db="EMBL/GenBank/DDBJ databases">
        <title>Complete genome sequence of a novel chlorpyrifos degrading bacterium, Cupriavidus nantongensis sp. X1.</title>
        <authorList>
            <person name="Fang L."/>
        </authorList>
    </citation>
    <scope>NUCLEOTIDE SEQUENCE [LARGE SCALE GENOMIC DNA]</scope>
    <source>
        <strain evidence="2 3">X1</strain>
    </source>
</reference>
<dbReference type="RefSeq" id="WP_062802721.1">
    <property type="nucleotide sequence ID" value="NZ_CP014845.1"/>
</dbReference>
<organism evidence="2 3">
    <name type="scientific">Cupriavidus nantongensis</name>
    <dbReference type="NCBI Taxonomy" id="1796606"/>
    <lineage>
        <taxon>Bacteria</taxon>
        <taxon>Pseudomonadati</taxon>
        <taxon>Pseudomonadota</taxon>
        <taxon>Betaproteobacteria</taxon>
        <taxon>Burkholderiales</taxon>
        <taxon>Burkholderiaceae</taxon>
        <taxon>Cupriavidus</taxon>
    </lineage>
</organism>
<dbReference type="KEGG" id="cnan:A2G96_24045"/>
<evidence type="ECO:0000313" key="3">
    <source>
        <dbReference type="Proteomes" id="UP000075238"/>
    </source>
</evidence>